<feature type="non-terminal residue" evidence="2">
    <location>
        <position position="112"/>
    </location>
</feature>
<name>A0A2J6Q337_9HELO</name>
<reference evidence="2 3" key="1">
    <citation type="submission" date="2016-05" db="EMBL/GenBank/DDBJ databases">
        <title>A degradative enzymes factory behind the ericoid mycorrhizal symbiosis.</title>
        <authorList>
            <consortium name="DOE Joint Genome Institute"/>
            <person name="Martino E."/>
            <person name="Morin E."/>
            <person name="Grelet G."/>
            <person name="Kuo A."/>
            <person name="Kohler A."/>
            <person name="Daghino S."/>
            <person name="Barry K."/>
            <person name="Choi C."/>
            <person name="Cichocki N."/>
            <person name="Clum A."/>
            <person name="Copeland A."/>
            <person name="Hainaut M."/>
            <person name="Haridas S."/>
            <person name="Labutti K."/>
            <person name="Lindquist E."/>
            <person name="Lipzen A."/>
            <person name="Khouja H.-R."/>
            <person name="Murat C."/>
            <person name="Ohm R."/>
            <person name="Olson A."/>
            <person name="Spatafora J."/>
            <person name="Veneault-Fourrey C."/>
            <person name="Henrissat B."/>
            <person name="Grigoriev I."/>
            <person name="Martin F."/>
            <person name="Perotto S."/>
        </authorList>
    </citation>
    <scope>NUCLEOTIDE SEQUENCE [LARGE SCALE GENOMIC DNA]</scope>
    <source>
        <strain evidence="2 3">UAMH 7357</strain>
    </source>
</reference>
<evidence type="ECO:0000313" key="3">
    <source>
        <dbReference type="Proteomes" id="UP000235672"/>
    </source>
</evidence>
<dbReference type="InterPro" id="IPR010730">
    <property type="entry name" value="HET"/>
</dbReference>
<dbReference type="InterPro" id="IPR052895">
    <property type="entry name" value="HetReg/Transcr_Mod"/>
</dbReference>
<dbReference type="STRING" id="1745343.A0A2J6Q337"/>
<feature type="domain" description="Heterokaryon incompatibility" evidence="1">
    <location>
        <begin position="14"/>
        <end position="97"/>
    </location>
</feature>
<dbReference type="Pfam" id="PF06985">
    <property type="entry name" value="HET"/>
    <property type="match status" value="1"/>
</dbReference>
<sequence>MEIFLIADSALPNYRALSYTWDSPPMVFCNGYAMVVTSNLHDALYQLADYTDVGHIWCDALCINQADSKEKSVCIPIMGDIFSSATTVIVWLGNDTKYLKDFEWLHDANSLM</sequence>
<evidence type="ECO:0000313" key="2">
    <source>
        <dbReference type="EMBL" id="PMD20624.1"/>
    </source>
</evidence>
<dbReference type="EMBL" id="KZ613484">
    <property type="protein sequence ID" value="PMD20624.1"/>
    <property type="molecule type" value="Genomic_DNA"/>
</dbReference>
<dbReference type="OrthoDB" id="3553147at2759"/>
<gene>
    <name evidence="2" type="ORF">NA56DRAFT_573779</name>
</gene>
<proteinExistence type="predicted"/>
<evidence type="ECO:0000259" key="1">
    <source>
        <dbReference type="Pfam" id="PF06985"/>
    </source>
</evidence>
<organism evidence="2 3">
    <name type="scientific">Hyaloscypha hepaticicola</name>
    <dbReference type="NCBI Taxonomy" id="2082293"/>
    <lineage>
        <taxon>Eukaryota</taxon>
        <taxon>Fungi</taxon>
        <taxon>Dikarya</taxon>
        <taxon>Ascomycota</taxon>
        <taxon>Pezizomycotina</taxon>
        <taxon>Leotiomycetes</taxon>
        <taxon>Helotiales</taxon>
        <taxon>Hyaloscyphaceae</taxon>
        <taxon>Hyaloscypha</taxon>
    </lineage>
</organism>
<dbReference type="AlphaFoldDB" id="A0A2J6Q337"/>
<protein>
    <recommendedName>
        <fullName evidence="1">Heterokaryon incompatibility domain-containing protein</fullName>
    </recommendedName>
</protein>
<dbReference type="PANTHER" id="PTHR24148">
    <property type="entry name" value="ANKYRIN REPEAT DOMAIN-CONTAINING PROTEIN 39 HOMOLOG-RELATED"/>
    <property type="match status" value="1"/>
</dbReference>
<dbReference type="PANTHER" id="PTHR24148:SF64">
    <property type="entry name" value="HETEROKARYON INCOMPATIBILITY DOMAIN-CONTAINING PROTEIN"/>
    <property type="match status" value="1"/>
</dbReference>
<keyword evidence="3" id="KW-1185">Reference proteome</keyword>
<dbReference type="Proteomes" id="UP000235672">
    <property type="component" value="Unassembled WGS sequence"/>
</dbReference>
<accession>A0A2J6Q337</accession>